<accession>A0A4R6RQ82</accession>
<dbReference type="GO" id="GO:0017004">
    <property type="term" value="P:cytochrome complex assembly"/>
    <property type="evidence" value="ECO:0007669"/>
    <property type="project" value="UniProtKB-KW"/>
</dbReference>
<keyword evidence="4" id="KW-0201">Cytochrome c-type biogenesis</keyword>
<dbReference type="InterPro" id="IPR003439">
    <property type="entry name" value="ABC_transporter-like_ATP-bd"/>
</dbReference>
<dbReference type="GO" id="GO:0005524">
    <property type="term" value="F:ATP binding"/>
    <property type="evidence" value="ECO:0007669"/>
    <property type="project" value="UniProtKB-KW"/>
</dbReference>
<dbReference type="PROSITE" id="PS50893">
    <property type="entry name" value="ABC_TRANSPORTER_2"/>
    <property type="match status" value="1"/>
</dbReference>
<dbReference type="NCBIfam" id="TIGR01189">
    <property type="entry name" value="ccmA"/>
    <property type="match status" value="1"/>
</dbReference>
<reference evidence="9 10" key="1">
    <citation type="submission" date="2019-03" db="EMBL/GenBank/DDBJ databases">
        <title>Genomic Encyclopedia of Type Strains, Phase IV (KMG-IV): sequencing the most valuable type-strain genomes for metagenomic binning, comparative biology and taxonomic classification.</title>
        <authorList>
            <person name="Goeker M."/>
        </authorList>
    </citation>
    <scope>NUCLEOTIDE SEQUENCE [LARGE SCALE GENOMIC DNA]</scope>
    <source>
        <strain evidence="9 10">DSM 11901</strain>
    </source>
</reference>
<dbReference type="OrthoDB" id="9800654at2"/>
<keyword evidence="7" id="KW-0472">Membrane</keyword>
<gene>
    <name evidence="9" type="ORF">EV672_101172</name>
</gene>
<protein>
    <submittedName>
        <fullName evidence="9">Heme exporter protein A</fullName>
    </submittedName>
</protein>
<name>A0A4R6RQ82_9BURK</name>
<dbReference type="GO" id="GO:0022857">
    <property type="term" value="F:transmembrane transporter activity"/>
    <property type="evidence" value="ECO:0007669"/>
    <property type="project" value="InterPro"/>
</dbReference>
<dbReference type="RefSeq" id="WP_133605700.1">
    <property type="nucleotide sequence ID" value="NZ_SNXW01000001.1"/>
</dbReference>
<dbReference type="EMBL" id="SNXW01000001">
    <property type="protein sequence ID" value="TDP88036.1"/>
    <property type="molecule type" value="Genomic_DNA"/>
</dbReference>
<dbReference type="InterPro" id="IPR027417">
    <property type="entry name" value="P-loop_NTPase"/>
</dbReference>
<evidence type="ECO:0000256" key="6">
    <source>
        <dbReference type="ARBA" id="ARBA00022967"/>
    </source>
</evidence>
<dbReference type="PROSITE" id="PS00211">
    <property type="entry name" value="ABC_TRANSPORTER_1"/>
    <property type="match status" value="1"/>
</dbReference>
<evidence type="ECO:0000259" key="8">
    <source>
        <dbReference type="PROSITE" id="PS50893"/>
    </source>
</evidence>
<dbReference type="PANTHER" id="PTHR43499">
    <property type="entry name" value="ABC TRANSPORTER I FAMILY MEMBER 1"/>
    <property type="match status" value="1"/>
</dbReference>
<evidence type="ECO:0000256" key="1">
    <source>
        <dbReference type="ARBA" id="ARBA00022448"/>
    </source>
</evidence>
<dbReference type="InterPro" id="IPR003593">
    <property type="entry name" value="AAA+_ATPase"/>
</dbReference>
<dbReference type="Proteomes" id="UP000294593">
    <property type="component" value="Unassembled WGS sequence"/>
</dbReference>
<proteinExistence type="predicted"/>
<keyword evidence="5" id="KW-0067">ATP-binding</keyword>
<dbReference type="InterPro" id="IPR017871">
    <property type="entry name" value="ABC_transporter-like_CS"/>
</dbReference>
<dbReference type="PANTHER" id="PTHR43499:SF1">
    <property type="entry name" value="ABC TRANSPORTER I FAMILY MEMBER 1"/>
    <property type="match status" value="1"/>
</dbReference>
<keyword evidence="1" id="KW-0813">Transport</keyword>
<evidence type="ECO:0000256" key="3">
    <source>
        <dbReference type="ARBA" id="ARBA00022741"/>
    </source>
</evidence>
<keyword evidence="6" id="KW-1278">Translocase</keyword>
<dbReference type="SUPFAM" id="SSF52540">
    <property type="entry name" value="P-loop containing nucleoside triphosphate hydrolases"/>
    <property type="match status" value="1"/>
</dbReference>
<evidence type="ECO:0000313" key="10">
    <source>
        <dbReference type="Proteomes" id="UP000294593"/>
    </source>
</evidence>
<dbReference type="Pfam" id="PF00005">
    <property type="entry name" value="ABC_tran"/>
    <property type="match status" value="1"/>
</dbReference>
<evidence type="ECO:0000256" key="7">
    <source>
        <dbReference type="ARBA" id="ARBA00023136"/>
    </source>
</evidence>
<dbReference type="InterPro" id="IPR005895">
    <property type="entry name" value="ABC_transptr_haem_export_CcmA"/>
</dbReference>
<keyword evidence="10" id="KW-1185">Reference proteome</keyword>
<comment type="caution">
    <text evidence="9">The sequence shown here is derived from an EMBL/GenBank/DDBJ whole genome shotgun (WGS) entry which is preliminary data.</text>
</comment>
<evidence type="ECO:0000256" key="4">
    <source>
        <dbReference type="ARBA" id="ARBA00022748"/>
    </source>
</evidence>
<dbReference type="Gene3D" id="3.40.50.300">
    <property type="entry name" value="P-loop containing nucleotide triphosphate hydrolases"/>
    <property type="match status" value="1"/>
</dbReference>
<dbReference type="AlphaFoldDB" id="A0A4R6RQ82"/>
<keyword evidence="2" id="KW-1003">Cell membrane</keyword>
<dbReference type="SMART" id="SM00382">
    <property type="entry name" value="AAA"/>
    <property type="match status" value="1"/>
</dbReference>
<evidence type="ECO:0000256" key="5">
    <source>
        <dbReference type="ARBA" id="ARBA00022840"/>
    </source>
</evidence>
<keyword evidence="3" id="KW-0547">Nucleotide-binding</keyword>
<sequence>MTLQAIGLVGGRGPHARAHPLFGDLSVSLGEGESLRVTGRNGSGKSTLLRTLCGLIEPLAGELLWRGRPVRRDGTALRSELLYIGHALGLKDDLSALENLRVAQALAGRPCSDAQAAQALQALGLGPRTAAAPARTLSQGQKRRAVLARLALPVDLGAPGLLVLDEPFNALDTASVAQLTALLAQRLAQGAMLIYTTHQDQSVPARQAQTWHLGAAEQADPAGLVA</sequence>
<organism evidence="9 10">
    <name type="scientific">Aquabacterium commune</name>
    <dbReference type="NCBI Taxonomy" id="70586"/>
    <lineage>
        <taxon>Bacteria</taxon>
        <taxon>Pseudomonadati</taxon>
        <taxon>Pseudomonadota</taxon>
        <taxon>Betaproteobacteria</taxon>
        <taxon>Burkholderiales</taxon>
        <taxon>Aquabacterium</taxon>
    </lineage>
</organism>
<feature type="domain" description="ABC transporter" evidence="8">
    <location>
        <begin position="3"/>
        <end position="226"/>
    </location>
</feature>
<evidence type="ECO:0000313" key="9">
    <source>
        <dbReference type="EMBL" id="TDP88036.1"/>
    </source>
</evidence>
<dbReference type="GO" id="GO:0016887">
    <property type="term" value="F:ATP hydrolysis activity"/>
    <property type="evidence" value="ECO:0007669"/>
    <property type="project" value="InterPro"/>
</dbReference>
<evidence type="ECO:0000256" key="2">
    <source>
        <dbReference type="ARBA" id="ARBA00022475"/>
    </source>
</evidence>